<organism evidence="1 2">
    <name type="scientific">Abyssicoccus albus</name>
    <dbReference type="NCBI Taxonomy" id="1817405"/>
    <lineage>
        <taxon>Bacteria</taxon>
        <taxon>Bacillati</taxon>
        <taxon>Bacillota</taxon>
        <taxon>Bacilli</taxon>
        <taxon>Bacillales</taxon>
        <taxon>Abyssicoccaceae</taxon>
    </lineage>
</organism>
<proteinExistence type="predicted"/>
<sequence>MVENNQKIDWEFAYKELESQIEFMMLETKELLENNPATLRINNVKVDQNPPYTGLIVNATGDNMRYACYLYNAKNNKELKKVMYQLSNTFIFDLPIGQYKAKIFVKEMNKNQRKTSMDINFKVKKA</sequence>
<evidence type="ECO:0000313" key="1">
    <source>
        <dbReference type="EMBL" id="RPF58310.1"/>
    </source>
</evidence>
<dbReference type="AlphaFoldDB" id="A0A3N5BTB9"/>
<protein>
    <submittedName>
        <fullName evidence="1">Uncharacterized protein</fullName>
    </submittedName>
</protein>
<dbReference type="EMBL" id="RKRK01000002">
    <property type="protein sequence ID" value="RPF58310.1"/>
    <property type="molecule type" value="Genomic_DNA"/>
</dbReference>
<comment type="caution">
    <text evidence="1">The sequence shown here is derived from an EMBL/GenBank/DDBJ whole genome shotgun (WGS) entry which is preliminary data.</text>
</comment>
<reference evidence="1 2" key="1">
    <citation type="submission" date="2018-11" db="EMBL/GenBank/DDBJ databases">
        <title>Genomic Encyclopedia of Type Strains, Phase IV (KMG-IV): sequencing the most valuable type-strain genomes for metagenomic binning, comparative biology and taxonomic classification.</title>
        <authorList>
            <person name="Goeker M."/>
        </authorList>
    </citation>
    <scope>NUCLEOTIDE SEQUENCE [LARGE SCALE GENOMIC DNA]</scope>
    <source>
        <strain evidence="1 2">DSM 29158</strain>
    </source>
</reference>
<accession>A0A3N5BTB9</accession>
<name>A0A3N5BTB9_9BACL</name>
<keyword evidence="2" id="KW-1185">Reference proteome</keyword>
<gene>
    <name evidence="1" type="ORF">EDD62_0954</name>
</gene>
<dbReference type="Proteomes" id="UP000277108">
    <property type="component" value="Unassembled WGS sequence"/>
</dbReference>
<evidence type="ECO:0000313" key="2">
    <source>
        <dbReference type="Proteomes" id="UP000277108"/>
    </source>
</evidence>